<comment type="subcellular location">
    <subcellularLocation>
        <location evidence="1">Cell membrane</location>
        <topology evidence="1">Multi-pass membrane protein</topology>
    </subcellularLocation>
</comment>
<keyword evidence="6 7" id="KW-0472">Membrane</keyword>
<organism evidence="8">
    <name type="scientific">marine metagenome</name>
    <dbReference type="NCBI Taxonomy" id="408172"/>
    <lineage>
        <taxon>unclassified sequences</taxon>
        <taxon>metagenomes</taxon>
        <taxon>ecological metagenomes</taxon>
    </lineage>
</organism>
<dbReference type="PANTHER" id="PTHR23513">
    <property type="entry name" value="INTEGRAL MEMBRANE EFFLUX PROTEIN-RELATED"/>
    <property type="match status" value="1"/>
</dbReference>
<keyword evidence="5 7" id="KW-1133">Transmembrane helix</keyword>
<sequence>MRISSPVLKLRDFRLLIAATFFESFMRGENVVLGWVILELTDSPFMVGLAMGIRAAPGFFLGITAGTISDLVDRRKFMRLLMALAALVALTMGLLLSSGKAELWHLLAIPVFAGTIHMMFNTAKQSFVFDLVGRENGLNGMSYLGLSMRGGGMLGALGVGFALAKWGAGAGYFVVAVACCISVGFLGFIRSRGRSAPSRRGNILTGFSEFWKEMRQNRTIAGLVFIVMLVEFFGFTPNNALMPSIARDVWGLGPQGLGILSAFSSGGGILAIAVISLVGHIRYQGLAFIVVLHLFGGALLLLGFAPSVYVAVIAIVVLSGTMALSDLFSQTLLQRLVPNDLRGRIMGAWTTAVGTGPVGNLEIGALASLMGVTVALTFHGGGLVLLAIITLLTFKRLRSI</sequence>
<keyword evidence="2" id="KW-0813">Transport</keyword>
<proteinExistence type="predicted"/>
<evidence type="ECO:0000256" key="5">
    <source>
        <dbReference type="ARBA" id="ARBA00022989"/>
    </source>
</evidence>
<feature type="transmembrane region" description="Helical" evidence="7">
    <location>
        <begin position="341"/>
        <end position="359"/>
    </location>
</feature>
<evidence type="ECO:0000256" key="6">
    <source>
        <dbReference type="ARBA" id="ARBA00023136"/>
    </source>
</evidence>
<protein>
    <recommendedName>
        <fullName evidence="9">Major facilitator superfamily (MFS) profile domain-containing protein</fullName>
    </recommendedName>
</protein>
<feature type="transmembrane region" description="Helical" evidence="7">
    <location>
        <begin position="365"/>
        <end position="394"/>
    </location>
</feature>
<dbReference type="EMBL" id="UINC01047629">
    <property type="protein sequence ID" value="SVB57136.1"/>
    <property type="molecule type" value="Genomic_DNA"/>
</dbReference>
<feature type="transmembrane region" description="Helical" evidence="7">
    <location>
        <begin position="44"/>
        <end position="65"/>
    </location>
</feature>
<dbReference type="Gene3D" id="1.20.1250.20">
    <property type="entry name" value="MFS general substrate transporter like domains"/>
    <property type="match status" value="1"/>
</dbReference>
<name>A0A382F2A5_9ZZZZ</name>
<keyword evidence="4 7" id="KW-0812">Transmembrane</keyword>
<evidence type="ECO:0000256" key="1">
    <source>
        <dbReference type="ARBA" id="ARBA00004651"/>
    </source>
</evidence>
<evidence type="ECO:0000256" key="7">
    <source>
        <dbReference type="SAM" id="Phobius"/>
    </source>
</evidence>
<feature type="transmembrane region" description="Helical" evidence="7">
    <location>
        <begin position="220"/>
        <end position="237"/>
    </location>
</feature>
<feature type="transmembrane region" description="Helical" evidence="7">
    <location>
        <begin position="257"/>
        <end position="278"/>
    </location>
</feature>
<dbReference type="InterPro" id="IPR036259">
    <property type="entry name" value="MFS_trans_sf"/>
</dbReference>
<dbReference type="CDD" id="cd06173">
    <property type="entry name" value="MFS_MefA_like"/>
    <property type="match status" value="1"/>
</dbReference>
<feature type="transmembrane region" description="Helical" evidence="7">
    <location>
        <begin position="170"/>
        <end position="189"/>
    </location>
</feature>
<gene>
    <name evidence="8" type="ORF">METZ01_LOCUS209990</name>
</gene>
<evidence type="ECO:0000256" key="4">
    <source>
        <dbReference type="ARBA" id="ARBA00022692"/>
    </source>
</evidence>
<evidence type="ECO:0000256" key="2">
    <source>
        <dbReference type="ARBA" id="ARBA00022448"/>
    </source>
</evidence>
<feature type="transmembrane region" description="Helical" evidence="7">
    <location>
        <begin position="77"/>
        <end position="97"/>
    </location>
</feature>
<dbReference type="PANTHER" id="PTHR23513:SF9">
    <property type="entry name" value="ENTEROBACTIN EXPORTER ENTS"/>
    <property type="match status" value="1"/>
</dbReference>
<accession>A0A382F2A5</accession>
<evidence type="ECO:0000313" key="8">
    <source>
        <dbReference type="EMBL" id="SVB57136.1"/>
    </source>
</evidence>
<dbReference type="SUPFAM" id="SSF103473">
    <property type="entry name" value="MFS general substrate transporter"/>
    <property type="match status" value="1"/>
</dbReference>
<keyword evidence="3" id="KW-1003">Cell membrane</keyword>
<dbReference type="AlphaFoldDB" id="A0A382F2A5"/>
<feature type="transmembrane region" description="Helical" evidence="7">
    <location>
        <begin position="141"/>
        <end position="164"/>
    </location>
</feature>
<dbReference type="Pfam" id="PF07690">
    <property type="entry name" value="MFS_1"/>
    <property type="match status" value="1"/>
</dbReference>
<feature type="transmembrane region" description="Helical" evidence="7">
    <location>
        <begin position="308"/>
        <end position="329"/>
    </location>
</feature>
<dbReference type="InterPro" id="IPR011701">
    <property type="entry name" value="MFS"/>
</dbReference>
<evidence type="ECO:0000256" key="3">
    <source>
        <dbReference type="ARBA" id="ARBA00022475"/>
    </source>
</evidence>
<dbReference type="GO" id="GO:0022857">
    <property type="term" value="F:transmembrane transporter activity"/>
    <property type="evidence" value="ECO:0007669"/>
    <property type="project" value="InterPro"/>
</dbReference>
<feature type="transmembrane region" description="Helical" evidence="7">
    <location>
        <begin position="103"/>
        <end position="120"/>
    </location>
</feature>
<reference evidence="8" key="1">
    <citation type="submission" date="2018-05" db="EMBL/GenBank/DDBJ databases">
        <authorList>
            <person name="Lanie J.A."/>
            <person name="Ng W.-L."/>
            <person name="Kazmierczak K.M."/>
            <person name="Andrzejewski T.M."/>
            <person name="Davidsen T.M."/>
            <person name="Wayne K.J."/>
            <person name="Tettelin H."/>
            <person name="Glass J.I."/>
            <person name="Rusch D."/>
            <person name="Podicherti R."/>
            <person name="Tsui H.-C.T."/>
            <person name="Winkler M.E."/>
        </authorList>
    </citation>
    <scope>NUCLEOTIDE SEQUENCE</scope>
</reference>
<feature type="transmembrane region" description="Helical" evidence="7">
    <location>
        <begin position="285"/>
        <end position="302"/>
    </location>
</feature>
<evidence type="ECO:0008006" key="9">
    <source>
        <dbReference type="Google" id="ProtNLM"/>
    </source>
</evidence>
<dbReference type="GO" id="GO:0005886">
    <property type="term" value="C:plasma membrane"/>
    <property type="evidence" value="ECO:0007669"/>
    <property type="project" value="UniProtKB-SubCell"/>
</dbReference>